<dbReference type="EMBL" id="JAVHUL010000015">
    <property type="protein sequence ID" value="MDQ7917336.1"/>
    <property type="molecule type" value="Genomic_DNA"/>
</dbReference>
<comment type="catalytic activity">
    <reaction evidence="18">
        <text>10-formyltetrahydrofolyl-(gamma-L-Glu)(n) + L-glutamate + ATP = 10-formyltetrahydrofolyl-(gamma-L-Glu)(n+1) + ADP + phosphate + H(+)</text>
        <dbReference type="Rhea" id="RHEA:51904"/>
        <dbReference type="Rhea" id="RHEA-COMP:13088"/>
        <dbReference type="Rhea" id="RHEA-COMP:14300"/>
        <dbReference type="ChEBI" id="CHEBI:15378"/>
        <dbReference type="ChEBI" id="CHEBI:29985"/>
        <dbReference type="ChEBI" id="CHEBI:30616"/>
        <dbReference type="ChEBI" id="CHEBI:43474"/>
        <dbReference type="ChEBI" id="CHEBI:134413"/>
        <dbReference type="ChEBI" id="CHEBI:456216"/>
        <dbReference type="EC" id="6.3.2.17"/>
    </reaction>
</comment>
<reference evidence="23 24" key="1">
    <citation type="submission" date="2023-08" db="EMBL/GenBank/DDBJ databases">
        <title>Mesonia sp. MT50, isolated from deep-sea sediment of the Mariana Trench.</title>
        <authorList>
            <person name="Fu H."/>
        </authorList>
    </citation>
    <scope>NUCLEOTIDE SEQUENCE [LARGE SCALE GENOMIC DNA]</scope>
    <source>
        <strain evidence="23 24">MT50</strain>
    </source>
</reference>
<evidence type="ECO:0000256" key="11">
    <source>
        <dbReference type="ARBA" id="ARBA00022840"/>
    </source>
</evidence>
<evidence type="ECO:0000256" key="8">
    <source>
        <dbReference type="ARBA" id="ARBA00022598"/>
    </source>
</evidence>
<evidence type="ECO:0000256" key="15">
    <source>
        <dbReference type="ARBA" id="ARBA00030592"/>
    </source>
</evidence>
<organism evidence="23 24">
    <name type="scientific">Mesonia profundi</name>
    <dbReference type="NCBI Taxonomy" id="3070998"/>
    <lineage>
        <taxon>Bacteria</taxon>
        <taxon>Pseudomonadati</taxon>
        <taxon>Bacteroidota</taxon>
        <taxon>Flavobacteriia</taxon>
        <taxon>Flavobacteriales</taxon>
        <taxon>Flavobacteriaceae</taxon>
        <taxon>Mesonia</taxon>
    </lineage>
</organism>
<dbReference type="Gene3D" id="3.90.190.20">
    <property type="entry name" value="Mur ligase, C-terminal domain"/>
    <property type="match status" value="1"/>
</dbReference>
<comment type="catalytic activity">
    <reaction evidence="20">
        <text>7,8-dihydropteroate + L-glutamate + ATP = 7,8-dihydrofolate + ADP + phosphate + H(+)</text>
        <dbReference type="Rhea" id="RHEA:23584"/>
        <dbReference type="ChEBI" id="CHEBI:15378"/>
        <dbReference type="ChEBI" id="CHEBI:17839"/>
        <dbReference type="ChEBI" id="CHEBI:29985"/>
        <dbReference type="ChEBI" id="CHEBI:30616"/>
        <dbReference type="ChEBI" id="CHEBI:43474"/>
        <dbReference type="ChEBI" id="CHEBI:57451"/>
        <dbReference type="ChEBI" id="CHEBI:456216"/>
        <dbReference type="EC" id="6.3.2.12"/>
    </reaction>
</comment>
<comment type="pathway">
    <text evidence="3">Cofactor biosynthesis; tetrahydrofolylpolyglutamate biosynthesis.</text>
</comment>
<dbReference type="RefSeq" id="WP_308864052.1">
    <property type="nucleotide sequence ID" value="NZ_JAVHUL010000015.1"/>
</dbReference>
<evidence type="ECO:0000256" key="6">
    <source>
        <dbReference type="ARBA" id="ARBA00013025"/>
    </source>
</evidence>
<evidence type="ECO:0000256" key="10">
    <source>
        <dbReference type="ARBA" id="ARBA00022741"/>
    </source>
</evidence>
<evidence type="ECO:0000256" key="3">
    <source>
        <dbReference type="ARBA" id="ARBA00005150"/>
    </source>
</evidence>
<dbReference type="Pfam" id="PF02875">
    <property type="entry name" value="Mur_ligase_C"/>
    <property type="match status" value="1"/>
</dbReference>
<evidence type="ECO:0000256" key="2">
    <source>
        <dbReference type="ARBA" id="ARBA00004799"/>
    </source>
</evidence>
<keyword evidence="13" id="KW-0289">Folate biosynthesis</keyword>
<dbReference type="Gene3D" id="3.40.1190.10">
    <property type="entry name" value="Mur-like, catalytic domain"/>
    <property type="match status" value="1"/>
</dbReference>
<dbReference type="EC" id="6.3.2.17" evidence="6"/>
<feature type="domain" description="Mur ligase C-terminal" evidence="21">
    <location>
        <begin position="280"/>
        <end position="397"/>
    </location>
</feature>
<evidence type="ECO:0000256" key="7">
    <source>
        <dbReference type="ARBA" id="ARBA00019357"/>
    </source>
</evidence>
<keyword evidence="11" id="KW-0067">ATP-binding</keyword>
<evidence type="ECO:0000256" key="17">
    <source>
        <dbReference type="ARBA" id="ARBA00047493"/>
    </source>
</evidence>
<comment type="function">
    <text evidence="1">Functions in two distinct reactions of the de novo folate biosynthetic pathway. Catalyzes the addition of a glutamate residue to dihydropteroate (7,8-dihydropteroate or H2Pte) to form dihydrofolate (7,8-dihydrofolate monoglutamate or H2Pte-Glu). Also catalyzes successive additions of L-glutamate to tetrahydrofolate or 10-formyltetrahydrofolate or 5,10-methylenetetrahydrofolate, leading to folylpolyglutamate derivatives.</text>
</comment>
<evidence type="ECO:0000313" key="23">
    <source>
        <dbReference type="EMBL" id="MDQ7917336.1"/>
    </source>
</evidence>
<keyword evidence="24" id="KW-1185">Reference proteome</keyword>
<evidence type="ECO:0000256" key="16">
    <source>
        <dbReference type="ARBA" id="ARBA00032510"/>
    </source>
</evidence>
<keyword evidence="9" id="KW-0479">Metal-binding</keyword>
<evidence type="ECO:0000256" key="4">
    <source>
        <dbReference type="ARBA" id="ARBA00008276"/>
    </source>
</evidence>
<dbReference type="Pfam" id="PF08245">
    <property type="entry name" value="Mur_ligase_M"/>
    <property type="match status" value="1"/>
</dbReference>
<evidence type="ECO:0000256" key="5">
    <source>
        <dbReference type="ARBA" id="ARBA00013023"/>
    </source>
</evidence>
<comment type="caution">
    <text evidence="23">The sequence shown here is derived from an EMBL/GenBank/DDBJ whole genome shotgun (WGS) entry which is preliminary data.</text>
</comment>
<dbReference type="PIRSF" id="PIRSF001563">
    <property type="entry name" value="Folylpolyglu_synth"/>
    <property type="match status" value="1"/>
</dbReference>
<evidence type="ECO:0000256" key="14">
    <source>
        <dbReference type="ARBA" id="ARBA00030048"/>
    </source>
</evidence>
<evidence type="ECO:0000256" key="20">
    <source>
        <dbReference type="ARBA" id="ARBA00049161"/>
    </source>
</evidence>
<comment type="catalytic activity">
    <reaction evidence="19">
        <text>(6R)-5,10-methylenetetrahydrofolyl-(gamma-L-Glu)(n) + L-glutamate + ATP = (6R)-5,10-methylenetetrahydrofolyl-(gamma-L-Glu)(n+1) + ADP + phosphate + H(+)</text>
        <dbReference type="Rhea" id="RHEA:51912"/>
        <dbReference type="Rhea" id="RHEA-COMP:13257"/>
        <dbReference type="Rhea" id="RHEA-COMP:13258"/>
        <dbReference type="ChEBI" id="CHEBI:15378"/>
        <dbReference type="ChEBI" id="CHEBI:29985"/>
        <dbReference type="ChEBI" id="CHEBI:30616"/>
        <dbReference type="ChEBI" id="CHEBI:43474"/>
        <dbReference type="ChEBI" id="CHEBI:136572"/>
        <dbReference type="ChEBI" id="CHEBI:456216"/>
        <dbReference type="EC" id="6.3.2.17"/>
    </reaction>
</comment>
<comment type="catalytic activity">
    <reaction evidence="17">
        <text>(6S)-5,6,7,8-tetrahydrofolyl-(gamma-L-Glu)(n) + L-glutamate + ATP = (6S)-5,6,7,8-tetrahydrofolyl-(gamma-L-Glu)(n+1) + ADP + phosphate + H(+)</text>
        <dbReference type="Rhea" id="RHEA:10580"/>
        <dbReference type="Rhea" id="RHEA-COMP:14738"/>
        <dbReference type="Rhea" id="RHEA-COMP:14740"/>
        <dbReference type="ChEBI" id="CHEBI:15378"/>
        <dbReference type="ChEBI" id="CHEBI:29985"/>
        <dbReference type="ChEBI" id="CHEBI:30616"/>
        <dbReference type="ChEBI" id="CHEBI:43474"/>
        <dbReference type="ChEBI" id="CHEBI:141005"/>
        <dbReference type="ChEBI" id="CHEBI:456216"/>
        <dbReference type="EC" id="6.3.2.17"/>
    </reaction>
</comment>
<keyword evidence="8 23" id="KW-0436">Ligase</keyword>
<name>A0ABU1A3T2_9FLAO</name>
<dbReference type="SUPFAM" id="SSF53244">
    <property type="entry name" value="MurD-like peptide ligases, peptide-binding domain"/>
    <property type="match status" value="1"/>
</dbReference>
<proteinExistence type="inferred from homology"/>
<dbReference type="NCBIfam" id="TIGR01499">
    <property type="entry name" value="folC"/>
    <property type="match status" value="1"/>
</dbReference>
<evidence type="ECO:0000259" key="22">
    <source>
        <dbReference type="Pfam" id="PF08245"/>
    </source>
</evidence>
<evidence type="ECO:0000256" key="18">
    <source>
        <dbReference type="ARBA" id="ARBA00047808"/>
    </source>
</evidence>
<evidence type="ECO:0000256" key="12">
    <source>
        <dbReference type="ARBA" id="ARBA00022842"/>
    </source>
</evidence>
<dbReference type="PANTHER" id="PTHR11136:SF0">
    <property type="entry name" value="DIHYDROFOLATE SYNTHETASE-RELATED"/>
    <property type="match status" value="1"/>
</dbReference>
<comment type="pathway">
    <text evidence="2">Cofactor biosynthesis; tetrahydrofolate biosynthesis; 7,8-dihydrofolate from 2-amino-4-hydroxy-6-hydroxymethyl-7,8-dihydropteridine diphosphate and 4-aminobenzoate: step 2/2.</text>
</comment>
<feature type="domain" description="Mur ligase central" evidence="22">
    <location>
        <begin position="51"/>
        <end position="245"/>
    </location>
</feature>
<dbReference type="PANTHER" id="PTHR11136">
    <property type="entry name" value="FOLYLPOLYGLUTAMATE SYNTHASE-RELATED"/>
    <property type="match status" value="1"/>
</dbReference>
<evidence type="ECO:0000256" key="19">
    <source>
        <dbReference type="ARBA" id="ARBA00049035"/>
    </source>
</evidence>
<evidence type="ECO:0000256" key="13">
    <source>
        <dbReference type="ARBA" id="ARBA00022909"/>
    </source>
</evidence>
<keyword evidence="12" id="KW-0460">Magnesium</keyword>
<dbReference type="InterPro" id="IPR036615">
    <property type="entry name" value="Mur_ligase_C_dom_sf"/>
</dbReference>
<comment type="similarity">
    <text evidence="4">Belongs to the folylpolyglutamate synthase family.</text>
</comment>
<evidence type="ECO:0000256" key="9">
    <source>
        <dbReference type="ARBA" id="ARBA00022723"/>
    </source>
</evidence>
<dbReference type="EC" id="6.3.2.12" evidence="5"/>
<keyword evidence="10" id="KW-0547">Nucleotide-binding</keyword>
<dbReference type="InterPro" id="IPR001645">
    <property type="entry name" value="Folylpolyglutamate_synth"/>
</dbReference>
<dbReference type="SUPFAM" id="SSF53623">
    <property type="entry name" value="MurD-like peptide ligases, catalytic domain"/>
    <property type="match status" value="1"/>
</dbReference>
<dbReference type="GO" id="GO:0016874">
    <property type="term" value="F:ligase activity"/>
    <property type="evidence" value="ECO:0007669"/>
    <property type="project" value="UniProtKB-KW"/>
</dbReference>
<gene>
    <name evidence="23" type="ORF">RBU60_07095</name>
</gene>
<evidence type="ECO:0000259" key="21">
    <source>
        <dbReference type="Pfam" id="PF02875"/>
    </source>
</evidence>
<dbReference type="InterPro" id="IPR036565">
    <property type="entry name" value="Mur-like_cat_sf"/>
</dbReference>
<evidence type="ECO:0000313" key="24">
    <source>
        <dbReference type="Proteomes" id="UP001230915"/>
    </source>
</evidence>
<dbReference type="InterPro" id="IPR013221">
    <property type="entry name" value="Mur_ligase_cen"/>
</dbReference>
<dbReference type="InterPro" id="IPR018109">
    <property type="entry name" value="Folylpolyglutamate_synth_CS"/>
</dbReference>
<evidence type="ECO:0000256" key="1">
    <source>
        <dbReference type="ARBA" id="ARBA00002714"/>
    </source>
</evidence>
<dbReference type="Proteomes" id="UP001230915">
    <property type="component" value="Unassembled WGS sequence"/>
</dbReference>
<dbReference type="PROSITE" id="PS01012">
    <property type="entry name" value="FOLYLPOLYGLU_SYNT_2"/>
    <property type="match status" value="1"/>
</dbReference>
<dbReference type="PROSITE" id="PS01011">
    <property type="entry name" value="FOLYLPOLYGLU_SYNT_1"/>
    <property type="match status" value="1"/>
</dbReference>
<protein>
    <recommendedName>
        <fullName evidence="7">Dihydrofolate synthase/folylpolyglutamate synthase</fullName>
        <ecNumber evidence="5">6.3.2.12</ecNumber>
        <ecNumber evidence="6">6.3.2.17</ecNumber>
    </recommendedName>
    <alternativeName>
        <fullName evidence="16">Folylpoly-gamma-glutamate synthetase-dihydrofolate synthetase</fullName>
    </alternativeName>
    <alternativeName>
        <fullName evidence="14">Folylpolyglutamate synthetase</fullName>
    </alternativeName>
    <alternativeName>
        <fullName evidence="15">Tetrahydrofolylpolyglutamate synthase</fullName>
    </alternativeName>
</protein>
<dbReference type="InterPro" id="IPR004101">
    <property type="entry name" value="Mur_ligase_C"/>
</dbReference>
<accession>A0ABU1A3T2</accession>
<sequence length="405" mass="44920">MNYQETLTWMFGRLPMYQKQGKSAFKKDLTNILAFAEVLQQPQNNFKSIHIGGTNGKGSSSHMLASVLQEAGYKVGLYTSPHLKDFTERIKINGKEIRRDFVIKFIETHQTFLEKQGLSFFEMTVGMAFAYFHHEKVDVAIVEVGLGGRLDSTNILSPELSIITNIGLDHTQFLGDSISAIAGEKAGIIKPNTPVVIGETSAASQKVFLAKAEAVHAPISFAEECESIFLTSDLKGDYQEKNKQTVAVAVENLRNQAWNISHENLQTGLAKVVVNTGLRGRWEMLQDSPKVIADTGHNEEGLKIVLNQLKELNARKLHIVLGFVNDKDLDQLLPMFPQEAVYYFCQPNVERGMPVSILVEKAKDFKLNGNSYSSVKEALAEAKLKAQPEEVIFVGGSTFTVAEIL</sequence>